<evidence type="ECO:0000259" key="5">
    <source>
        <dbReference type="PROSITE" id="PS50931"/>
    </source>
</evidence>
<keyword evidence="4" id="KW-0804">Transcription</keyword>
<dbReference type="GO" id="GO:0003677">
    <property type="term" value="F:DNA binding"/>
    <property type="evidence" value="ECO:0007669"/>
    <property type="project" value="UniProtKB-KW"/>
</dbReference>
<dbReference type="GO" id="GO:0032993">
    <property type="term" value="C:protein-DNA complex"/>
    <property type="evidence" value="ECO:0007669"/>
    <property type="project" value="TreeGrafter"/>
</dbReference>
<dbReference type="PANTHER" id="PTHR30346:SF30">
    <property type="entry name" value="SMALL NEUTRAL PROTEASE REGULATORY PROTEIN"/>
    <property type="match status" value="1"/>
</dbReference>
<gene>
    <name evidence="6" type="ORF">K788_0006217</name>
</gene>
<name>A0A0P0RLI3_9BURK</name>
<organism evidence="6 7">
    <name type="scientific">Paraburkholderia caribensis MBA4</name>
    <dbReference type="NCBI Taxonomy" id="1323664"/>
    <lineage>
        <taxon>Bacteria</taxon>
        <taxon>Pseudomonadati</taxon>
        <taxon>Pseudomonadota</taxon>
        <taxon>Betaproteobacteria</taxon>
        <taxon>Burkholderiales</taxon>
        <taxon>Burkholderiaceae</taxon>
        <taxon>Paraburkholderia</taxon>
    </lineage>
</organism>
<comment type="similarity">
    <text evidence="1">Belongs to the LysR transcriptional regulatory family.</text>
</comment>
<evidence type="ECO:0000313" key="6">
    <source>
        <dbReference type="EMBL" id="ALL69707.1"/>
    </source>
</evidence>
<dbReference type="Proteomes" id="UP000019146">
    <property type="component" value="Plasmid unnamed"/>
</dbReference>
<dbReference type="Gene3D" id="3.40.190.10">
    <property type="entry name" value="Periplasmic binding protein-like II"/>
    <property type="match status" value="2"/>
</dbReference>
<evidence type="ECO:0000256" key="3">
    <source>
        <dbReference type="ARBA" id="ARBA00023125"/>
    </source>
</evidence>
<dbReference type="CDD" id="cd08451">
    <property type="entry name" value="PBP2_BudR"/>
    <property type="match status" value="1"/>
</dbReference>
<proteinExistence type="inferred from homology"/>
<dbReference type="SUPFAM" id="SSF53850">
    <property type="entry name" value="Periplasmic binding protein-like II"/>
    <property type="match status" value="1"/>
</dbReference>
<dbReference type="InterPro" id="IPR036388">
    <property type="entry name" value="WH-like_DNA-bd_sf"/>
</dbReference>
<reference evidence="6 7" key="1">
    <citation type="journal article" date="2014" name="Genome Announc.">
        <title>Draft Genome Sequence of the Haloacid-Degrading Burkholderia caribensis Strain MBA4.</title>
        <authorList>
            <person name="Pan Y."/>
            <person name="Kong K.F."/>
            <person name="Tsang J.S."/>
        </authorList>
    </citation>
    <scope>NUCLEOTIDE SEQUENCE [LARGE SCALE GENOMIC DNA]</scope>
    <source>
        <strain evidence="6 7">MBA4</strain>
        <plasmid evidence="7">Plasmid</plasmid>
    </source>
</reference>
<protein>
    <submittedName>
        <fullName evidence="6">LysR family transcriptional regulator</fullName>
    </submittedName>
</protein>
<dbReference type="InterPro" id="IPR000847">
    <property type="entry name" value="LysR_HTH_N"/>
</dbReference>
<evidence type="ECO:0000313" key="7">
    <source>
        <dbReference type="Proteomes" id="UP000019146"/>
    </source>
</evidence>
<dbReference type="PROSITE" id="PS50931">
    <property type="entry name" value="HTH_LYSR"/>
    <property type="match status" value="1"/>
</dbReference>
<sequence>MELRHLRYFIEVASERNFTRAAEKLGIGQPPLSQQIKSLERELGVELFRRTAHGAELTGAGEAFLIEAQRVLGGAQRAAQAAQRAARGETGRLRIGFTGSAAFNPVVPALIQRFKSRYATVDLTLEEANTPALLQRLLDDGLDAVFFRPGTTSPEHVQTHRFADEAMKIVLPSTHPLAARKRLPLTALAGEPFVLVPGPAGVTLHDEIVRACGEAGFSPQLAQPAPQVSSVINLVAAGLGVSIVPAAIAQVQVKGVRYVDVQGATMRARLALGWREGDASAPLGNLVGLL</sequence>
<evidence type="ECO:0000256" key="1">
    <source>
        <dbReference type="ARBA" id="ARBA00009437"/>
    </source>
</evidence>
<dbReference type="SUPFAM" id="SSF46785">
    <property type="entry name" value="Winged helix' DNA-binding domain"/>
    <property type="match status" value="1"/>
</dbReference>
<dbReference type="GO" id="GO:0003700">
    <property type="term" value="F:DNA-binding transcription factor activity"/>
    <property type="evidence" value="ECO:0007669"/>
    <property type="project" value="InterPro"/>
</dbReference>
<dbReference type="GeneID" id="69973247"/>
<dbReference type="PANTHER" id="PTHR30346">
    <property type="entry name" value="TRANSCRIPTIONAL DUAL REGULATOR HCAR-RELATED"/>
    <property type="match status" value="1"/>
</dbReference>
<dbReference type="InterPro" id="IPR005119">
    <property type="entry name" value="LysR_subst-bd"/>
</dbReference>
<dbReference type="AlphaFoldDB" id="A0A0P0RLI3"/>
<dbReference type="FunFam" id="1.10.10.10:FF:000001">
    <property type="entry name" value="LysR family transcriptional regulator"/>
    <property type="match status" value="1"/>
</dbReference>
<dbReference type="Pfam" id="PF03466">
    <property type="entry name" value="LysR_substrate"/>
    <property type="match status" value="1"/>
</dbReference>
<dbReference type="RefSeq" id="WP_035995506.1">
    <property type="nucleotide sequence ID" value="NZ_CP012748.1"/>
</dbReference>
<dbReference type="KEGG" id="bcai:K788_0006217"/>
<dbReference type="InterPro" id="IPR037410">
    <property type="entry name" value="BudR_PBP2"/>
</dbReference>
<keyword evidence="3" id="KW-0238">DNA-binding</keyword>
<dbReference type="InterPro" id="IPR036390">
    <property type="entry name" value="WH_DNA-bd_sf"/>
</dbReference>
<keyword evidence="6" id="KW-0614">Plasmid</keyword>
<dbReference type="Gene3D" id="1.10.10.10">
    <property type="entry name" value="Winged helix-like DNA-binding domain superfamily/Winged helix DNA-binding domain"/>
    <property type="match status" value="1"/>
</dbReference>
<geneLocation type="plasmid" evidence="7"/>
<dbReference type="PRINTS" id="PR00039">
    <property type="entry name" value="HTHLYSR"/>
</dbReference>
<dbReference type="Pfam" id="PF00126">
    <property type="entry name" value="HTH_1"/>
    <property type="match status" value="1"/>
</dbReference>
<feature type="domain" description="HTH lysR-type" evidence="5">
    <location>
        <begin position="1"/>
        <end position="58"/>
    </location>
</feature>
<evidence type="ECO:0000256" key="4">
    <source>
        <dbReference type="ARBA" id="ARBA00023163"/>
    </source>
</evidence>
<evidence type="ECO:0000256" key="2">
    <source>
        <dbReference type="ARBA" id="ARBA00023015"/>
    </source>
</evidence>
<keyword evidence="2" id="KW-0805">Transcription regulation</keyword>
<dbReference type="EMBL" id="CP012748">
    <property type="protein sequence ID" value="ALL69707.1"/>
    <property type="molecule type" value="Genomic_DNA"/>
</dbReference>
<accession>A0A0P0RLI3</accession>